<protein>
    <recommendedName>
        <fullName evidence="2">VWFA domain-containing protein</fullName>
    </recommendedName>
</protein>
<dbReference type="AlphaFoldDB" id="A0A9Q1KGB6"/>
<name>A0A9Q1KGB6_9CARY</name>
<dbReference type="PANTHER" id="PTHR10579">
    <property type="entry name" value="CALCIUM-ACTIVATED CHLORIDE CHANNEL REGULATOR"/>
    <property type="match status" value="1"/>
</dbReference>
<dbReference type="PANTHER" id="PTHR10579:SF129">
    <property type="entry name" value="OS01G0640200 PROTEIN"/>
    <property type="match status" value="1"/>
</dbReference>
<dbReference type="Gene3D" id="3.40.50.410">
    <property type="entry name" value="von Willebrand factor, type A domain"/>
    <property type="match status" value="1"/>
</dbReference>
<keyword evidence="4" id="KW-1185">Reference proteome</keyword>
<dbReference type="InterPro" id="IPR036465">
    <property type="entry name" value="vWFA_dom_sf"/>
</dbReference>
<dbReference type="InterPro" id="IPR051266">
    <property type="entry name" value="CLCR"/>
</dbReference>
<dbReference type="SMART" id="SM00327">
    <property type="entry name" value="VWA"/>
    <property type="match status" value="1"/>
</dbReference>
<dbReference type="OrthoDB" id="687730at2759"/>
<organism evidence="3 4">
    <name type="scientific">Carnegiea gigantea</name>
    <dbReference type="NCBI Taxonomy" id="171969"/>
    <lineage>
        <taxon>Eukaryota</taxon>
        <taxon>Viridiplantae</taxon>
        <taxon>Streptophyta</taxon>
        <taxon>Embryophyta</taxon>
        <taxon>Tracheophyta</taxon>
        <taxon>Spermatophyta</taxon>
        <taxon>Magnoliopsida</taxon>
        <taxon>eudicotyledons</taxon>
        <taxon>Gunneridae</taxon>
        <taxon>Pentapetalae</taxon>
        <taxon>Caryophyllales</taxon>
        <taxon>Cactineae</taxon>
        <taxon>Cactaceae</taxon>
        <taxon>Cactoideae</taxon>
        <taxon>Echinocereeae</taxon>
        <taxon>Carnegiea</taxon>
    </lineage>
</organism>
<dbReference type="InterPro" id="IPR002035">
    <property type="entry name" value="VWF_A"/>
</dbReference>
<dbReference type="Proteomes" id="UP001153076">
    <property type="component" value="Unassembled WGS sequence"/>
</dbReference>
<sequence>MPKYSDDENPNREAGESSIGSEVKVIHGEKIDVRINHKKEVPRMKTELNVSVELTGSAQPRGSNRRLGVDIVVILDLSSSMSCSERRRYLQTSMEFLIRKLCPIDRMSIVKLTSTSGAERLCPLRLITEDAQGDIENMVKSLQVSTESGPANLAAGLKEALKVLNDRAYFQGRKPAVMVLSSSEATYDAARVPLRDVPVHAFAIGSDYTHHVLKEIARKSNGGTFSVLDLKETESMSDLSPMFSECLAKLLTVVVQDLMLSLSLLKENSANGAEVVDEGEIELVTKKGDAKYHHQAESDETGSMTVSLGNLYRQETRKVLVKLTLPTVKEEVDATC</sequence>
<gene>
    <name evidence="3" type="ORF">Cgig2_029661</name>
</gene>
<feature type="domain" description="VWFA" evidence="2">
    <location>
        <begin position="70"/>
        <end position="247"/>
    </location>
</feature>
<evidence type="ECO:0000256" key="1">
    <source>
        <dbReference type="SAM" id="MobiDB-lite"/>
    </source>
</evidence>
<evidence type="ECO:0000259" key="2">
    <source>
        <dbReference type="PROSITE" id="PS50234"/>
    </source>
</evidence>
<dbReference type="EMBL" id="JAKOGI010000113">
    <property type="protein sequence ID" value="KAJ8443756.1"/>
    <property type="molecule type" value="Genomic_DNA"/>
</dbReference>
<feature type="compositionally biased region" description="Basic and acidic residues" evidence="1">
    <location>
        <begin position="1"/>
        <end position="15"/>
    </location>
</feature>
<feature type="region of interest" description="Disordered" evidence="1">
    <location>
        <begin position="1"/>
        <end position="21"/>
    </location>
</feature>
<proteinExistence type="predicted"/>
<comment type="caution">
    <text evidence="3">The sequence shown here is derived from an EMBL/GenBank/DDBJ whole genome shotgun (WGS) entry which is preliminary data.</text>
</comment>
<accession>A0A9Q1KGB6</accession>
<evidence type="ECO:0000313" key="4">
    <source>
        <dbReference type="Proteomes" id="UP001153076"/>
    </source>
</evidence>
<dbReference type="SUPFAM" id="SSF53300">
    <property type="entry name" value="vWA-like"/>
    <property type="match status" value="1"/>
</dbReference>
<dbReference type="Pfam" id="PF13768">
    <property type="entry name" value="VWA_3"/>
    <property type="match status" value="1"/>
</dbReference>
<dbReference type="PROSITE" id="PS50234">
    <property type="entry name" value="VWFA"/>
    <property type="match status" value="1"/>
</dbReference>
<reference evidence="3" key="1">
    <citation type="submission" date="2022-04" db="EMBL/GenBank/DDBJ databases">
        <title>Carnegiea gigantea Genome sequencing and assembly v2.</title>
        <authorList>
            <person name="Copetti D."/>
            <person name="Sanderson M.J."/>
            <person name="Burquez A."/>
            <person name="Wojciechowski M.F."/>
        </authorList>
    </citation>
    <scope>NUCLEOTIDE SEQUENCE</scope>
    <source>
        <strain evidence="3">SGP5-SGP5p</strain>
        <tissue evidence="3">Aerial part</tissue>
    </source>
</reference>
<evidence type="ECO:0000313" key="3">
    <source>
        <dbReference type="EMBL" id="KAJ8443756.1"/>
    </source>
</evidence>